<dbReference type="CDD" id="cd00093">
    <property type="entry name" value="HTH_XRE"/>
    <property type="match status" value="1"/>
</dbReference>
<dbReference type="GO" id="GO:0001046">
    <property type="term" value="F:core promoter sequence-specific DNA binding"/>
    <property type="evidence" value="ECO:0007669"/>
    <property type="project" value="TreeGrafter"/>
</dbReference>
<proteinExistence type="predicted"/>
<dbReference type="InterPro" id="IPR010982">
    <property type="entry name" value="Lambda_DNA-bd_dom_sf"/>
</dbReference>
<dbReference type="SUPFAM" id="SSF47413">
    <property type="entry name" value="lambda repressor-like DNA-binding domains"/>
    <property type="match status" value="1"/>
</dbReference>
<dbReference type="PANTHER" id="PTHR40455:SF1">
    <property type="entry name" value="ANTITOXIN HIGA"/>
    <property type="match status" value="1"/>
</dbReference>
<protein>
    <submittedName>
        <fullName evidence="2">HTH-type transcriptional regulator / antitoxin HigA</fullName>
    </submittedName>
</protein>
<evidence type="ECO:0000313" key="3">
    <source>
        <dbReference type="Proteomes" id="UP000199493"/>
    </source>
</evidence>
<dbReference type="SMART" id="SM00530">
    <property type="entry name" value="HTH_XRE"/>
    <property type="match status" value="1"/>
</dbReference>
<name>A0A1H8MQ35_9GAMM</name>
<dbReference type="PROSITE" id="PS50943">
    <property type="entry name" value="HTH_CROC1"/>
    <property type="match status" value="1"/>
</dbReference>
<reference evidence="2 3" key="1">
    <citation type="submission" date="2016-10" db="EMBL/GenBank/DDBJ databases">
        <authorList>
            <person name="de Groot N.N."/>
        </authorList>
    </citation>
    <scope>NUCLEOTIDE SEQUENCE [LARGE SCALE GENOMIC DNA]</scope>
    <source>
        <strain evidence="2 3">558</strain>
    </source>
</reference>
<dbReference type="Proteomes" id="UP000199493">
    <property type="component" value="Unassembled WGS sequence"/>
</dbReference>
<dbReference type="Gene3D" id="1.10.260.40">
    <property type="entry name" value="lambda repressor-like DNA-binding domains"/>
    <property type="match status" value="1"/>
</dbReference>
<dbReference type="RefSeq" id="WP_089675820.1">
    <property type="nucleotide sequence ID" value="NZ_FODB01000053.1"/>
</dbReference>
<evidence type="ECO:0000259" key="1">
    <source>
        <dbReference type="PROSITE" id="PS50943"/>
    </source>
</evidence>
<organism evidence="2 3">
    <name type="scientific">Vreelandella aquamarina</name>
    <dbReference type="NCBI Taxonomy" id="77097"/>
    <lineage>
        <taxon>Bacteria</taxon>
        <taxon>Pseudomonadati</taxon>
        <taxon>Pseudomonadota</taxon>
        <taxon>Gammaproteobacteria</taxon>
        <taxon>Oceanospirillales</taxon>
        <taxon>Halomonadaceae</taxon>
        <taxon>Vreelandella</taxon>
    </lineage>
</organism>
<sequence length="142" mass="15944">MNAVLDQAATHWQYIAPLLSAPESEEEYDEKVEALDEILNLVGDDENHYLSSLAVRLGDLLEAYDEHVRPMPVAGETDVLRYLMEEHGITQNDLPEIGAQSVVSSILSGKRNLNWRQICGLSDRFGISTDVFKRNKKLSDIS</sequence>
<accession>A0A1H8MQ35</accession>
<dbReference type="AlphaFoldDB" id="A0A1H8MQ35"/>
<dbReference type="STRING" id="77097.SAMN04490369_10537"/>
<gene>
    <name evidence="2" type="ORF">SAMN04490369_10537</name>
</gene>
<dbReference type="GO" id="GO:0006355">
    <property type="term" value="P:regulation of DNA-templated transcription"/>
    <property type="evidence" value="ECO:0007669"/>
    <property type="project" value="InterPro"/>
</dbReference>
<dbReference type="InterPro" id="IPR001387">
    <property type="entry name" value="Cro/C1-type_HTH"/>
</dbReference>
<evidence type="ECO:0000313" key="2">
    <source>
        <dbReference type="EMBL" id="SEO19419.1"/>
    </source>
</evidence>
<feature type="domain" description="HTH cro/C1-type" evidence="1">
    <location>
        <begin position="80"/>
        <end position="132"/>
    </location>
</feature>
<dbReference type="InterPro" id="IPR039060">
    <property type="entry name" value="Antitox_HigA"/>
</dbReference>
<dbReference type="PANTHER" id="PTHR40455">
    <property type="entry name" value="ANTITOXIN HIGA"/>
    <property type="match status" value="1"/>
</dbReference>
<dbReference type="EMBL" id="FODB01000053">
    <property type="protein sequence ID" value="SEO19419.1"/>
    <property type="molecule type" value="Genomic_DNA"/>
</dbReference>